<dbReference type="KEGG" id="gsu:GSU2730"/>
<protein>
    <submittedName>
        <fullName evidence="3">Uncharacterized protein</fullName>
    </submittedName>
</protein>
<dbReference type="Proteomes" id="UP000000577">
    <property type="component" value="Chromosome"/>
</dbReference>
<gene>
    <name evidence="3" type="ordered locus">GSU2730</name>
</gene>
<dbReference type="STRING" id="243231.GSU2730"/>
<evidence type="ECO:0000256" key="2">
    <source>
        <dbReference type="SAM" id="SignalP"/>
    </source>
</evidence>
<dbReference type="InParanoid" id="Q749L2"/>
<dbReference type="EMBL" id="AE017180">
    <property type="protein sequence ID" value="AAR36102.1"/>
    <property type="molecule type" value="Genomic_DNA"/>
</dbReference>
<dbReference type="EnsemblBacteria" id="AAR36102">
    <property type="protein sequence ID" value="AAR36102"/>
    <property type="gene ID" value="GSU2730"/>
</dbReference>
<organism evidence="3 4">
    <name type="scientific">Geobacter sulfurreducens (strain ATCC 51573 / DSM 12127 / PCA)</name>
    <dbReference type="NCBI Taxonomy" id="243231"/>
    <lineage>
        <taxon>Bacteria</taxon>
        <taxon>Pseudomonadati</taxon>
        <taxon>Thermodesulfobacteriota</taxon>
        <taxon>Desulfuromonadia</taxon>
        <taxon>Geobacterales</taxon>
        <taxon>Geobacteraceae</taxon>
        <taxon>Geobacter</taxon>
    </lineage>
</organism>
<reference evidence="3 4" key="2">
    <citation type="journal article" date="2012" name="BMC Genomics">
        <title>Comparative genomic analysis of Geobacter sulfurreducens KN400, a strain with enhanced capacity for extracellular electron transfer and electricity production.</title>
        <authorList>
            <person name="Butler J.E."/>
            <person name="Young N.D."/>
            <person name="Aklujkar M."/>
            <person name="Lovley D.R."/>
        </authorList>
    </citation>
    <scope>NUCLEOTIDE SEQUENCE [LARGE SCALE GENOMIC DNA]</scope>
    <source>
        <strain evidence="4">ATCC 51573 / DSM 12127 / PCA</strain>
    </source>
</reference>
<keyword evidence="2" id="KW-0732">Signal</keyword>
<accession>Q749L2</accession>
<dbReference type="RefSeq" id="WP_010943364.1">
    <property type="nucleotide sequence ID" value="NC_002939.5"/>
</dbReference>
<name>Q749L2_GEOSL</name>
<feature type="chain" id="PRO_5004286149" evidence="2">
    <location>
        <begin position="21"/>
        <end position="153"/>
    </location>
</feature>
<sequence length="153" mass="16183">MQRFFAVLLVMIFIGSAALAAGGLDGFLGNLNVEARADPTGFAGRLSAQFGVPGAQVSVVLGSVREPADAFMVYQLGQMTHKPYETVLKTYQANQGKGWGVIAKRLGIKPGSTEFHALKRGDFALTGKPSHASHDDHHHGTEKGKGKGKGKGH</sequence>
<dbReference type="OrthoDB" id="5471509at2"/>
<dbReference type="PATRIC" id="fig|243231.5.peg.2756"/>
<evidence type="ECO:0000313" key="3">
    <source>
        <dbReference type="EMBL" id="AAR36102.1"/>
    </source>
</evidence>
<proteinExistence type="predicted"/>
<dbReference type="HOGENOM" id="CLU_122328_0_0_7"/>
<keyword evidence="4" id="KW-1185">Reference proteome</keyword>
<dbReference type="eggNOG" id="ENOG5033743">
    <property type="taxonomic scope" value="Bacteria"/>
</dbReference>
<evidence type="ECO:0000256" key="1">
    <source>
        <dbReference type="SAM" id="MobiDB-lite"/>
    </source>
</evidence>
<dbReference type="AlphaFoldDB" id="Q749L2"/>
<feature type="compositionally biased region" description="Basic and acidic residues" evidence="1">
    <location>
        <begin position="132"/>
        <end position="145"/>
    </location>
</feature>
<reference evidence="3 4" key="1">
    <citation type="journal article" date="2003" name="Science">
        <title>Genome of Geobacter sulfurreducens: metal reduction in subsurface environments.</title>
        <authorList>
            <person name="Methe B.A."/>
            <person name="Nelson K.E."/>
            <person name="Eisen J.A."/>
            <person name="Paulsen I.T."/>
            <person name="Nelson W."/>
            <person name="Heidelberg J.F."/>
            <person name="Wu D."/>
            <person name="Wu M."/>
            <person name="Ward N."/>
            <person name="Beanan M.J."/>
            <person name="Dodson R.J."/>
            <person name="Madupu R."/>
            <person name="Brinkac L.M."/>
            <person name="Daugherty S.C."/>
            <person name="DeBoy R.T."/>
            <person name="Durkin A.S."/>
            <person name="Gwinn M."/>
            <person name="Kolonay J.F."/>
            <person name="Sullivan S.A."/>
            <person name="Haft D.H."/>
            <person name="Selengut J."/>
            <person name="Davidsen T.M."/>
            <person name="Zafar N."/>
            <person name="White O."/>
            <person name="Tran B."/>
            <person name="Romero C."/>
            <person name="Forberger H.A."/>
            <person name="Weidman J."/>
            <person name="Khouri H."/>
            <person name="Feldblyum T.V."/>
            <person name="Utterback T.R."/>
            <person name="Van Aken S.E."/>
            <person name="Lovley D.R."/>
            <person name="Fraser C.M."/>
        </authorList>
    </citation>
    <scope>NUCLEOTIDE SEQUENCE [LARGE SCALE GENOMIC DNA]</scope>
    <source>
        <strain evidence="4">ATCC 51573 / DSM 12127 / PCA</strain>
    </source>
</reference>
<feature type="signal peptide" evidence="2">
    <location>
        <begin position="1"/>
        <end position="20"/>
    </location>
</feature>
<feature type="region of interest" description="Disordered" evidence="1">
    <location>
        <begin position="125"/>
        <end position="153"/>
    </location>
</feature>
<evidence type="ECO:0000313" key="4">
    <source>
        <dbReference type="Proteomes" id="UP000000577"/>
    </source>
</evidence>